<dbReference type="GO" id="GO:0005509">
    <property type="term" value="F:calcium ion binding"/>
    <property type="evidence" value="ECO:0007669"/>
    <property type="project" value="InterPro"/>
</dbReference>
<protein>
    <recommendedName>
        <fullName evidence="6">Serine/threonine-protein phosphatase</fullName>
        <ecNumber evidence="6">3.1.3.16</ecNumber>
    </recommendedName>
</protein>
<keyword evidence="4" id="KW-0106">Calcium</keyword>
<dbReference type="PROSITE" id="PS00018">
    <property type="entry name" value="EF_HAND_1"/>
    <property type="match status" value="1"/>
</dbReference>
<evidence type="ECO:0000313" key="8">
    <source>
        <dbReference type="EMBL" id="AFZ80385.1"/>
    </source>
</evidence>
<dbReference type="SUPFAM" id="SSF47473">
    <property type="entry name" value="EF-hand"/>
    <property type="match status" value="2"/>
</dbReference>
<dbReference type="Gene3D" id="3.60.21.10">
    <property type="match status" value="1"/>
</dbReference>
<dbReference type="SUPFAM" id="SSF74924">
    <property type="entry name" value="Cap-Gly domain"/>
    <property type="match status" value="1"/>
</dbReference>
<keyword evidence="9" id="KW-1185">Reference proteome</keyword>
<feature type="domain" description="EF-hand" evidence="7">
    <location>
        <begin position="787"/>
        <end position="822"/>
    </location>
</feature>
<dbReference type="InterPro" id="IPR036859">
    <property type="entry name" value="CAP-Gly_dom_sf"/>
</dbReference>
<name>L0AXW8_THEEQ</name>
<dbReference type="InterPro" id="IPR004843">
    <property type="entry name" value="Calcineurin-like_PHP"/>
</dbReference>
<feature type="domain" description="EF-hand" evidence="7">
    <location>
        <begin position="885"/>
        <end position="920"/>
    </location>
</feature>
<dbReference type="InterPro" id="IPR000938">
    <property type="entry name" value="CAP-Gly_domain"/>
</dbReference>
<comment type="cofactor">
    <cofactor evidence="1">
        <name>Mn(2+)</name>
        <dbReference type="ChEBI" id="CHEBI:29035"/>
    </cofactor>
</comment>
<dbReference type="PROSITE" id="PS50222">
    <property type="entry name" value="EF_HAND_2"/>
    <property type="match status" value="4"/>
</dbReference>
<dbReference type="Proteomes" id="UP000031512">
    <property type="component" value="Chromosome 1"/>
</dbReference>
<gene>
    <name evidence="8" type="ORF">BEWA_032380</name>
</gene>
<comment type="similarity">
    <text evidence="2 6">Belongs to the PPP phosphatase family.</text>
</comment>
<dbReference type="PRINTS" id="PR00114">
    <property type="entry name" value="STPHPHTASE"/>
</dbReference>
<dbReference type="InterPro" id="IPR029052">
    <property type="entry name" value="Metallo-depent_PP-like"/>
</dbReference>
<evidence type="ECO:0000256" key="3">
    <source>
        <dbReference type="ARBA" id="ARBA00022723"/>
    </source>
</evidence>
<evidence type="ECO:0000259" key="7">
    <source>
        <dbReference type="PROSITE" id="PS50222"/>
    </source>
</evidence>
<dbReference type="EC" id="3.1.3.16" evidence="6"/>
<keyword evidence="3" id="KW-0479">Metal-binding</keyword>
<organism evidence="8 9">
    <name type="scientific">Theileria equi strain WA</name>
    <dbReference type="NCBI Taxonomy" id="1537102"/>
    <lineage>
        <taxon>Eukaryota</taxon>
        <taxon>Sar</taxon>
        <taxon>Alveolata</taxon>
        <taxon>Apicomplexa</taxon>
        <taxon>Aconoidasida</taxon>
        <taxon>Piroplasmida</taxon>
        <taxon>Theileriidae</taxon>
        <taxon>Theileria</taxon>
    </lineage>
</organism>
<dbReference type="OrthoDB" id="445564at2759"/>
<dbReference type="PROSITE" id="PS50096">
    <property type="entry name" value="IQ"/>
    <property type="match status" value="1"/>
</dbReference>
<accession>L0AXW8</accession>
<proteinExistence type="inferred from homology"/>
<dbReference type="PROSITE" id="PS00125">
    <property type="entry name" value="SER_THR_PHOSPHATASE"/>
    <property type="match status" value="1"/>
</dbReference>
<dbReference type="InterPro" id="IPR006186">
    <property type="entry name" value="Ser/Thr-sp_prot-phosphatase"/>
</dbReference>
<dbReference type="GeneID" id="15803340"/>
<dbReference type="InterPro" id="IPR002048">
    <property type="entry name" value="EF_hand_dom"/>
</dbReference>
<dbReference type="eggNOG" id="KOG0376">
    <property type="taxonomic scope" value="Eukaryota"/>
</dbReference>
<dbReference type="EMBL" id="CP001669">
    <property type="protein sequence ID" value="AFZ80385.1"/>
    <property type="molecule type" value="Genomic_DNA"/>
</dbReference>
<keyword evidence="6 8" id="KW-0378">Hydrolase</keyword>
<evidence type="ECO:0000256" key="5">
    <source>
        <dbReference type="ARBA" id="ARBA00023211"/>
    </source>
</evidence>
<dbReference type="Gene3D" id="2.30.30.190">
    <property type="entry name" value="CAP Gly-rich-like domain"/>
    <property type="match status" value="1"/>
</dbReference>
<dbReference type="Gene3D" id="1.10.238.10">
    <property type="entry name" value="EF-hand"/>
    <property type="match status" value="3"/>
</dbReference>
<dbReference type="InterPro" id="IPR018247">
    <property type="entry name" value="EF_Hand_1_Ca_BS"/>
</dbReference>
<evidence type="ECO:0000256" key="2">
    <source>
        <dbReference type="ARBA" id="ARBA00008294"/>
    </source>
</evidence>
<reference evidence="8 9" key="1">
    <citation type="journal article" date="2012" name="BMC Genomics">
        <title>Comparative genomic analysis and phylogenetic position of Theileria equi.</title>
        <authorList>
            <person name="Kappmeyer L.S."/>
            <person name="Thiagarajan M."/>
            <person name="Herndon D.R."/>
            <person name="Ramsay J.D."/>
            <person name="Caler E."/>
            <person name="Djikeng A."/>
            <person name="Gillespie J.J."/>
            <person name="Lau A.O."/>
            <person name="Roalson E.H."/>
            <person name="Silva J.C."/>
            <person name="Silva M.G."/>
            <person name="Suarez C.E."/>
            <person name="Ueti M.W."/>
            <person name="Nene V.M."/>
            <person name="Mealey R.H."/>
            <person name="Knowles D.P."/>
            <person name="Brayton K.A."/>
        </authorList>
    </citation>
    <scope>NUCLEOTIDE SEQUENCE [LARGE SCALE GENOMIC DNA]</scope>
    <source>
        <strain evidence="8 9">WA</strain>
    </source>
</reference>
<dbReference type="PANTHER" id="PTHR45668:SF5">
    <property type="entry name" value="SERINE_THREONINE-PROTEIN PHOSPHATASE 5"/>
    <property type="match status" value="1"/>
</dbReference>
<dbReference type="Pfam" id="PF00149">
    <property type="entry name" value="Metallophos"/>
    <property type="match status" value="1"/>
</dbReference>
<dbReference type="SMART" id="SM00156">
    <property type="entry name" value="PP2Ac"/>
    <property type="match status" value="1"/>
</dbReference>
<sequence>MEVVVTGGHMEASVSLGDTVMVYGFKGIVKYLHGGCGPAQGAIVDPKSIVGVELDKRIPQCTNGTFNGTQCFVSNSETALFVPLRSVQKYREDEAAATRIQANVRAFLGRLKFLKELSFIFWDHMENLQEFKTLDTKKNVSVPIIEYIKKKYSDQGSLLKDPRIVRKRRFSDTSYEFTVKDYPPSDFNGPKLGNIVTAKFAHELLDMYKSGSCIEVPIDYAQKILLDMLSWYQKNDQGAINYINVPPHENSNLILVGDLHGQLNDLLWIFYKFGPPSSRNVYVFNGDIADRGMNASNIFLLLFAFKLAEPNSVIINRGNHESDDMNESYGFTREVKKKYDGHIYNLFQRVFWELPLAVVIENRIIVVHGGLFRHDDVTLDKINAVNRKRGCPASPDLYDDSIMFDILWSDPQQNKGRDVSTRGVGCIRFGPDITDNFLKLNNLEICIRSHQVPPTLKGIDIAHGGNCVTLFSASNYCQTTHNTGAILIFSQGLKFEAHEYMSPPLESIQMLTNNTNNVTNKIIEAALVREMEAQDTTDTLSRKFLDDVLLKLSELICENKQKVWLYCYKHDINKNGAISPEVWRNGLSELVGMTVPWLFAVKLFRAIDKTTGLVHYNDILKSIYIGFEPVGYNHEHVKRECIAHMFDTMLQSDLSLKEILMIFDRNLDGLVSYSELDEAIRKLNIGLSNPQIKILMRTIFSSCLDGTQDGKADIVEFLSKLKVIYSASIRYNAKEEWMEKALPAIGRVILSNRVETAARYYNPSQAPDEKSIEMGKQEVNRRRSSAIRAFALFQKFQDYDKAGEGILSLDDFVRALKYMDLSKVEEELGFKLTDHHLAEIARMVDVNNSQKINYLEFLQAFYVVDQSKYSVVNEMWDHICSTMYKHKNSLKQALYHYDVNHDGTVYIHEFKEVLYALNDVLGGTKAPLTFEQTEVLVECMDTNNEGMILYNEFLDSFRPMYKSDN</sequence>
<dbReference type="CDD" id="cd00051">
    <property type="entry name" value="EFh"/>
    <property type="match status" value="1"/>
</dbReference>
<feature type="domain" description="EF-hand" evidence="7">
    <location>
        <begin position="832"/>
        <end position="867"/>
    </location>
</feature>
<dbReference type="InterPro" id="IPR011992">
    <property type="entry name" value="EF-hand-dom_pair"/>
</dbReference>
<dbReference type="AlphaFoldDB" id="L0AXW8"/>
<dbReference type="KEGG" id="beq:BEWA_032380"/>
<dbReference type="Pfam" id="PF13499">
    <property type="entry name" value="EF-hand_7"/>
    <property type="match status" value="2"/>
</dbReference>
<dbReference type="PANTHER" id="PTHR45668">
    <property type="entry name" value="SERINE/THREONINE-PROTEIN PHOSPHATASE 5-RELATED"/>
    <property type="match status" value="1"/>
</dbReference>
<evidence type="ECO:0000256" key="1">
    <source>
        <dbReference type="ARBA" id="ARBA00001936"/>
    </source>
</evidence>
<dbReference type="VEuPathDB" id="PiroplasmaDB:BEWA_032380"/>
<dbReference type="InterPro" id="IPR051134">
    <property type="entry name" value="PPP_phosphatase"/>
</dbReference>
<dbReference type="STRING" id="1537102.L0AXW8"/>
<evidence type="ECO:0000313" key="9">
    <source>
        <dbReference type="Proteomes" id="UP000031512"/>
    </source>
</evidence>
<keyword evidence="5" id="KW-0464">Manganese</keyword>
<feature type="domain" description="EF-hand" evidence="7">
    <location>
        <begin position="651"/>
        <end position="686"/>
    </location>
</feature>
<dbReference type="SMART" id="SM01052">
    <property type="entry name" value="CAP_GLY"/>
    <property type="match status" value="1"/>
</dbReference>
<dbReference type="SUPFAM" id="SSF56300">
    <property type="entry name" value="Metallo-dependent phosphatases"/>
    <property type="match status" value="1"/>
</dbReference>
<evidence type="ECO:0000256" key="4">
    <source>
        <dbReference type="ARBA" id="ARBA00022837"/>
    </source>
</evidence>
<comment type="catalytic activity">
    <reaction evidence="6">
        <text>O-phospho-L-threonyl-[protein] + H2O = L-threonyl-[protein] + phosphate</text>
        <dbReference type="Rhea" id="RHEA:47004"/>
        <dbReference type="Rhea" id="RHEA-COMP:11060"/>
        <dbReference type="Rhea" id="RHEA-COMP:11605"/>
        <dbReference type="ChEBI" id="CHEBI:15377"/>
        <dbReference type="ChEBI" id="CHEBI:30013"/>
        <dbReference type="ChEBI" id="CHEBI:43474"/>
        <dbReference type="ChEBI" id="CHEBI:61977"/>
        <dbReference type="EC" id="3.1.3.16"/>
    </reaction>
</comment>
<dbReference type="SMART" id="SM00054">
    <property type="entry name" value="EFh"/>
    <property type="match status" value="4"/>
</dbReference>
<evidence type="ECO:0000256" key="6">
    <source>
        <dbReference type="RuleBase" id="RU004273"/>
    </source>
</evidence>
<dbReference type="GO" id="GO:0004722">
    <property type="term" value="F:protein serine/threonine phosphatase activity"/>
    <property type="evidence" value="ECO:0007669"/>
    <property type="project" value="UniProtKB-EC"/>
</dbReference>
<dbReference type="RefSeq" id="XP_004830051.1">
    <property type="nucleotide sequence ID" value="XM_004829994.1"/>
</dbReference>